<dbReference type="GO" id="GO:0003735">
    <property type="term" value="F:structural constituent of ribosome"/>
    <property type="evidence" value="ECO:0007669"/>
    <property type="project" value="InterPro"/>
</dbReference>
<reference evidence="8" key="1">
    <citation type="submission" date="2016-06" db="EMBL/GenBank/DDBJ databases">
        <title>Insight into the functional genes involving in sulfur oxidation in Pearl River water.</title>
        <authorList>
            <person name="Luo J."/>
            <person name="Tan X."/>
            <person name="Lin W."/>
        </authorList>
    </citation>
    <scope>NUCLEOTIDE SEQUENCE [LARGE SCALE GENOMIC DNA]</scope>
    <source>
        <strain evidence="8">LS2</strain>
    </source>
</reference>
<dbReference type="EMBL" id="CP016027">
    <property type="protein sequence ID" value="ANJ67385.1"/>
    <property type="molecule type" value="Genomic_DNA"/>
</dbReference>
<gene>
    <name evidence="6" type="primary">rplU</name>
    <name evidence="8" type="ORF">A9404_08315</name>
</gene>
<dbReference type="AlphaFoldDB" id="A0A191ZHP3"/>
<dbReference type="HAMAP" id="MF_01363">
    <property type="entry name" value="Ribosomal_bL21"/>
    <property type="match status" value="1"/>
</dbReference>
<protein>
    <recommendedName>
        <fullName evidence="6">Large ribosomal subunit protein bL21</fullName>
    </recommendedName>
</protein>
<evidence type="ECO:0000256" key="2">
    <source>
        <dbReference type="ARBA" id="ARBA00022730"/>
    </source>
</evidence>
<comment type="function">
    <text evidence="6 7">This protein binds to 23S rRNA in the presence of protein L20.</text>
</comment>
<dbReference type="STRING" id="1860122.A9404_08315"/>
<dbReference type="Pfam" id="PF00829">
    <property type="entry name" value="Ribosomal_L21p"/>
    <property type="match status" value="1"/>
</dbReference>
<dbReference type="PANTHER" id="PTHR21349:SF0">
    <property type="entry name" value="LARGE RIBOSOMAL SUBUNIT PROTEIN BL21M"/>
    <property type="match status" value="1"/>
</dbReference>
<evidence type="ECO:0000256" key="5">
    <source>
        <dbReference type="ARBA" id="ARBA00023274"/>
    </source>
</evidence>
<proteinExistence type="inferred from homology"/>
<dbReference type="InterPro" id="IPR001787">
    <property type="entry name" value="Ribosomal_bL21"/>
</dbReference>
<dbReference type="GO" id="GO:0005737">
    <property type="term" value="C:cytoplasm"/>
    <property type="evidence" value="ECO:0007669"/>
    <property type="project" value="UniProtKB-ARBA"/>
</dbReference>
<evidence type="ECO:0000313" key="9">
    <source>
        <dbReference type="Proteomes" id="UP000078596"/>
    </source>
</evidence>
<dbReference type="OrthoDB" id="9813334at2"/>
<sequence length="103" mass="11333">MYAVVVTGGKQYRVEQGAWLRVEKLEGEEGSVVSLDRVLMIADGDSVKVGAPALDGATVTAEIIGQGRSKKVDIVKFRRRKHSRKHQGHRQAYTEIKITSING</sequence>
<organism evidence="8 9">
    <name type="scientific">Halothiobacillus diazotrophicus</name>
    <dbReference type="NCBI Taxonomy" id="1860122"/>
    <lineage>
        <taxon>Bacteria</taxon>
        <taxon>Pseudomonadati</taxon>
        <taxon>Pseudomonadota</taxon>
        <taxon>Gammaproteobacteria</taxon>
        <taxon>Chromatiales</taxon>
        <taxon>Halothiobacillaceae</taxon>
        <taxon>Halothiobacillus</taxon>
    </lineage>
</organism>
<dbReference type="GO" id="GO:0006412">
    <property type="term" value="P:translation"/>
    <property type="evidence" value="ECO:0007669"/>
    <property type="project" value="UniProtKB-UniRule"/>
</dbReference>
<dbReference type="KEGG" id="haz:A9404_08315"/>
<evidence type="ECO:0000256" key="1">
    <source>
        <dbReference type="ARBA" id="ARBA00008563"/>
    </source>
</evidence>
<keyword evidence="5 6" id="KW-0687">Ribonucleoprotein</keyword>
<comment type="subunit">
    <text evidence="6">Part of the 50S ribosomal subunit. Contacts protein L20.</text>
</comment>
<evidence type="ECO:0000256" key="4">
    <source>
        <dbReference type="ARBA" id="ARBA00022980"/>
    </source>
</evidence>
<comment type="similarity">
    <text evidence="1 6 7">Belongs to the bacterial ribosomal protein bL21 family.</text>
</comment>
<dbReference type="RefSeq" id="WP_066100139.1">
    <property type="nucleotide sequence ID" value="NZ_CP016027.1"/>
</dbReference>
<dbReference type="GO" id="GO:0005840">
    <property type="term" value="C:ribosome"/>
    <property type="evidence" value="ECO:0007669"/>
    <property type="project" value="UniProtKB-KW"/>
</dbReference>
<dbReference type="PANTHER" id="PTHR21349">
    <property type="entry name" value="50S RIBOSOMAL PROTEIN L21"/>
    <property type="match status" value="1"/>
</dbReference>
<dbReference type="GO" id="GO:0019843">
    <property type="term" value="F:rRNA binding"/>
    <property type="evidence" value="ECO:0007669"/>
    <property type="project" value="UniProtKB-UniRule"/>
</dbReference>
<evidence type="ECO:0000256" key="3">
    <source>
        <dbReference type="ARBA" id="ARBA00022884"/>
    </source>
</evidence>
<accession>A0A191ZHP3</accession>
<dbReference type="PROSITE" id="PS01169">
    <property type="entry name" value="RIBOSOMAL_L21"/>
    <property type="match status" value="1"/>
</dbReference>
<dbReference type="InterPro" id="IPR028909">
    <property type="entry name" value="bL21-like"/>
</dbReference>
<keyword evidence="4 6" id="KW-0689">Ribosomal protein</keyword>
<keyword evidence="3 6" id="KW-0694">RNA-binding</keyword>
<dbReference type="Proteomes" id="UP000078596">
    <property type="component" value="Chromosome"/>
</dbReference>
<keyword evidence="2 6" id="KW-0699">rRNA-binding</keyword>
<evidence type="ECO:0000313" key="8">
    <source>
        <dbReference type="EMBL" id="ANJ67385.1"/>
    </source>
</evidence>
<dbReference type="NCBIfam" id="TIGR00061">
    <property type="entry name" value="L21"/>
    <property type="match status" value="1"/>
</dbReference>
<evidence type="ECO:0000256" key="7">
    <source>
        <dbReference type="RuleBase" id="RU000562"/>
    </source>
</evidence>
<evidence type="ECO:0000256" key="6">
    <source>
        <dbReference type="HAMAP-Rule" id="MF_01363"/>
    </source>
</evidence>
<dbReference type="InterPro" id="IPR036164">
    <property type="entry name" value="bL21-like_sf"/>
</dbReference>
<name>A0A191ZHP3_9GAMM</name>
<dbReference type="GO" id="GO:1990904">
    <property type="term" value="C:ribonucleoprotein complex"/>
    <property type="evidence" value="ECO:0007669"/>
    <property type="project" value="UniProtKB-KW"/>
</dbReference>
<keyword evidence="9" id="KW-1185">Reference proteome</keyword>
<dbReference type="InterPro" id="IPR018258">
    <property type="entry name" value="Ribosomal_bL21_CS"/>
</dbReference>
<dbReference type="SUPFAM" id="SSF141091">
    <property type="entry name" value="L21p-like"/>
    <property type="match status" value="1"/>
</dbReference>